<evidence type="ECO:0000313" key="5">
    <source>
        <dbReference type="Proteomes" id="UP000588586"/>
    </source>
</evidence>
<keyword evidence="1" id="KW-0547">Nucleotide-binding</keyword>
<sequence length="331" mass="36086">MWASRWMRGWSRRSTAPLTGPQCVAAVEAYAAEATFSLTPGQRGALSGLANPGARGTYLFGEVGRGKTWLADAWVRALGERATVRRLHAVEFFQGLNRGPVGHVDETIDDLVRGADLVLLDEFHLHDPGDAMLAQRVLNRLWPTGVRLLLTSNYAPEQLLPNPSFHHLFEPSIVAIRERLDVVEVGGDTDLRTLGGGASAGFASGTWTVGQVEPSDPSDAPDQAVQFTFAELCSTPRSASDLLDLARRHVAWRLVDVPRLVDTDPQSRQRFADLIDVLVDLDRRLDMTSAHRPDEVLDVADAEGEVPRDLARTGSRLSLLTVSGGRGRLCA</sequence>
<dbReference type="Pfam" id="PF03969">
    <property type="entry name" value="AFG1_ATPase"/>
    <property type="match status" value="2"/>
</dbReference>
<dbReference type="InterPro" id="IPR005654">
    <property type="entry name" value="ATPase_AFG1-like"/>
</dbReference>
<dbReference type="PANTHER" id="PTHR12169">
    <property type="entry name" value="ATPASE N2B"/>
    <property type="match status" value="1"/>
</dbReference>
<dbReference type="GO" id="GO:0051301">
    <property type="term" value="P:cell division"/>
    <property type="evidence" value="ECO:0007669"/>
    <property type="project" value="UniProtKB-KW"/>
</dbReference>
<keyword evidence="5" id="KW-1185">Reference proteome</keyword>
<dbReference type="GO" id="GO:0005524">
    <property type="term" value="F:ATP binding"/>
    <property type="evidence" value="ECO:0007669"/>
    <property type="project" value="UniProtKB-KW"/>
</dbReference>
<evidence type="ECO:0000259" key="3">
    <source>
        <dbReference type="SMART" id="SM00382"/>
    </source>
</evidence>
<dbReference type="RefSeq" id="WP_171241625.1">
    <property type="nucleotide sequence ID" value="NZ_JABEPQ010000001.1"/>
</dbReference>
<accession>A0A849H3W3</accession>
<dbReference type="Gene3D" id="3.40.50.300">
    <property type="entry name" value="P-loop containing nucleotide triphosphate hydrolases"/>
    <property type="match status" value="1"/>
</dbReference>
<dbReference type="InterPro" id="IPR027417">
    <property type="entry name" value="P-loop_NTPase"/>
</dbReference>
<evidence type="ECO:0000256" key="2">
    <source>
        <dbReference type="ARBA" id="ARBA00022840"/>
    </source>
</evidence>
<protein>
    <submittedName>
        <fullName evidence="4">Cell division protein ZapE</fullName>
    </submittedName>
</protein>
<dbReference type="GO" id="GO:0016887">
    <property type="term" value="F:ATP hydrolysis activity"/>
    <property type="evidence" value="ECO:0007669"/>
    <property type="project" value="InterPro"/>
</dbReference>
<evidence type="ECO:0000313" key="4">
    <source>
        <dbReference type="EMBL" id="NNM44476.1"/>
    </source>
</evidence>
<dbReference type="NCBIfam" id="NF040713">
    <property type="entry name" value="ZapE"/>
    <property type="match status" value="1"/>
</dbReference>
<evidence type="ECO:0000256" key="1">
    <source>
        <dbReference type="ARBA" id="ARBA00022741"/>
    </source>
</evidence>
<reference evidence="4 5" key="1">
    <citation type="submission" date="2020-04" db="EMBL/GenBank/DDBJ databases">
        <title>Knoellia sp. isolate from air conditioner.</title>
        <authorList>
            <person name="Chea S."/>
            <person name="Kim D.-U."/>
        </authorList>
    </citation>
    <scope>NUCLEOTIDE SEQUENCE [LARGE SCALE GENOMIC DNA]</scope>
    <source>
        <strain evidence="4 5">DB2414S</strain>
    </source>
</reference>
<dbReference type="Proteomes" id="UP000588586">
    <property type="component" value="Unassembled WGS sequence"/>
</dbReference>
<name>A0A849H3W3_9MICO</name>
<dbReference type="AlphaFoldDB" id="A0A849H3W3"/>
<dbReference type="GO" id="GO:0005737">
    <property type="term" value="C:cytoplasm"/>
    <property type="evidence" value="ECO:0007669"/>
    <property type="project" value="TreeGrafter"/>
</dbReference>
<dbReference type="InterPro" id="IPR003593">
    <property type="entry name" value="AAA+_ATPase"/>
</dbReference>
<comment type="caution">
    <text evidence="4">The sequence shown here is derived from an EMBL/GenBank/DDBJ whole genome shotgun (WGS) entry which is preliminary data.</text>
</comment>
<dbReference type="GO" id="GO:0032153">
    <property type="term" value="C:cell division site"/>
    <property type="evidence" value="ECO:0007669"/>
    <property type="project" value="TreeGrafter"/>
</dbReference>
<organism evidence="4 5">
    <name type="scientific">Knoellia koreensis</name>
    <dbReference type="NCBI Taxonomy" id="2730921"/>
    <lineage>
        <taxon>Bacteria</taxon>
        <taxon>Bacillati</taxon>
        <taxon>Actinomycetota</taxon>
        <taxon>Actinomycetes</taxon>
        <taxon>Micrococcales</taxon>
        <taxon>Intrasporangiaceae</taxon>
        <taxon>Knoellia</taxon>
    </lineage>
</organism>
<dbReference type="SUPFAM" id="SSF52540">
    <property type="entry name" value="P-loop containing nucleoside triphosphate hydrolases"/>
    <property type="match status" value="1"/>
</dbReference>
<dbReference type="PANTHER" id="PTHR12169:SF6">
    <property type="entry name" value="AFG1-LIKE ATPASE"/>
    <property type="match status" value="1"/>
</dbReference>
<keyword evidence="2" id="KW-0067">ATP-binding</keyword>
<dbReference type="SMART" id="SM00382">
    <property type="entry name" value="AAA"/>
    <property type="match status" value="1"/>
</dbReference>
<keyword evidence="4" id="KW-0131">Cell cycle</keyword>
<dbReference type="EMBL" id="JABEPQ010000001">
    <property type="protein sequence ID" value="NNM44476.1"/>
    <property type="molecule type" value="Genomic_DNA"/>
</dbReference>
<feature type="domain" description="AAA+ ATPase" evidence="3">
    <location>
        <begin position="53"/>
        <end position="179"/>
    </location>
</feature>
<proteinExistence type="predicted"/>
<keyword evidence="4" id="KW-0132">Cell division</keyword>
<gene>
    <name evidence="4" type="primary">zapE</name>
    <name evidence="4" type="ORF">HJG52_00440</name>
</gene>